<gene>
    <name evidence="7" type="ORF">BRSU_2111</name>
</gene>
<evidence type="ECO:0000256" key="3">
    <source>
        <dbReference type="ARBA" id="ARBA00022801"/>
    </source>
</evidence>
<dbReference type="Gene3D" id="3.40.720.10">
    <property type="entry name" value="Alkaline Phosphatase, subunit A"/>
    <property type="match status" value="1"/>
</dbReference>
<keyword evidence="2" id="KW-0479">Metal-binding</keyword>
<dbReference type="InterPro" id="IPR050738">
    <property type="entry name" value="Sulfatase"/>
</dbReference>
<evidence type="ECO:0000313" key="8">
    <source>
        <dbReference type="Proteomes" id="UP000043763"/>
    </source>
</evidence>
<dbReference type="RefSeq" id="WP_048595296.1">
    <property type="nucleotide sequence ID" value="NZ_CVLB01000002.1"/>
</dbReference>
<dbReference type="AlphaFoldDB" id="A0A0G4K901"/>
<dbReference type="Pfam" id="PF00884">
    <property type="entry name" value="Sulfatase"/>
    <property type="match status" value="1"/>
</dbReference>
<dbReference type="InterPro" id="IPR013320">
    <property type="entry name" value="ConA-like_dom_sf"/>
</dbReference>
<dbReference type="PANTHER" id="PTHR42693:SF33">
    <property type="entry name" value="ARYLSULFATASE"/>
    <property type="match status" value="1"/>
</dbReference>
<accession>A0A0G4K901</accession>
<keyword evidence="3" id="KW-0378">Hydrolase</keyword>
<proteinExistence type="inferred from homology"/>
<keyword evidence="8" id="KW-1185">Reference proteome</keyword>
<name>A0A0G4K901_9SPIR</name>
<evidence type="ECO:0000259" key="6">
    <source>
        <dbReference type="Pfam" id="PF00884"/>
    </source>
</evidence>
<keyword evidence="4" id="KW-0106">Calcium</keyword>
<dbReference type="CDD" id="cd16025">
    <property type="entry name" value="PAS_like"/>
    <property type="match status" value="1"/>
</dbReference>
<dbReference type="SUPFAM" id="SSF49899">
    <property type="entry name" value="Concanavalin A-like lectins/glucanases"/>
    <property type="match status" value="1"/>
</dbReference>
<dbReference type="GO" id="GO:0046872">
    <property type="term" value="F:metal ion binding"/>
    <property type="evidence" value="ECO:0007669"/>
    <property type="project" value="UniProtKB-KW"/>
</dbReference>
<dbReference type="Proteomes" id="UP000043763">
    <property type="component" value="Unassembled WGS sequence"/>
</dbReference>
<evidence type="ECO:0000256" key="4">
    <source>
        <dbReference type="ARBA" id="ARBA00022837"/>
    </source>
</evidence>
<evidence type="ECO:0000256" key="1">
    <source>
        <dbReference type="ARBA" id="ARBA00008779"/>
    </source>
</evidence>
<feature type="domain" description="Sulfatase N-terminal" evidence="6">
    <location>
        <begin position="38"/>
        <end position="447"/>
    </location>
</feature>
<feature type="modified residue" description="3-oxoalanine (Ser)" evidence="5">
    <location>
        <position position="84"/>
    </location>
</feature>
<dbReference type="InterPro" id="IPR000917">
    <property type="entry name" value="Sulfatase_N"/>
</dbReference>
<comment type="PTM">
    <text evidence="5">The conversion to 3-oxoalanine (also known as C-formylglycine, FGly), of a serine or cysteine residue in prokaryotes and of a cysteine residue in eukaryotes, is critical for catalytic activity.</text>
</comment>
<evidence type="ECO:0000256" key="2">
    <source>
        <dbReference type="ARBA" id="ARBA00022723"/>
    </source>
</evidence>
<dbReference type="InterPro" id="IPR017850">
    <property type="entry name" value="Alkaline_phosphatase_core_sf"/>
</dbReference>
<dbReference type="Gene3D" id="2.60.120.200">
    <property type="match status" value="1"/>
</dbReference>
<dbReference type="SUPFAM" id="SSF53649">
    <property type="entry name" value="Alkaline phosphatase-like"/>
    <property type="match status" value="1"/>
</dbReference>
<dbReference type="EMBL" id="CVLB01000002">
    <property type="protein sequence ID" value="CRF34580.1"/>
    <property type="molecule type" value="Genomic_DNA"/>
</dbReference>
<reference evidence="8" key="1">
    <citation type="submission" date="2015-04" db="EMBL/GenBank/DDBJ databases">
        <authorList>
            <person name="Mushtaq Mamoona"/>
        </authorList>
    </citation>
    <scope>NUCLEOTIDE SEQUENCE [LARGE SCALE GENOMIC DNA]</scope>
    <source>
        <strain evidence="8">AN4859/03</strain>
    </source>
</reference>
<dbReference type="PROSITE" id="PS00149">
    <property type="entry name" value="SULFATASE_2"/>
    <property type="match status" value="1"/>
</dbReference>
<dbReference type="PANTHER" id="PTHR42693">
    <property type="entry name" value="ARYLSULFATASE FAMILY MEMBER"/>
    <property type="match status" value="1"/>
</dbReference>
<dbReference type="PROSITE" id="PS51257">
    <property type="entry name" value="PROKAR_LIPOPROTEIN"/>
    <property type="match status" value="1"/>
</dbReference>
<comment type="similarity">
    <text evidence="1">Belongs to the sulfatase family.</text>
</comment>
<dbReference type="Gene3D" id="3.30.1120.10">
    <property type="match status" value="1"/>
</dbReference>
<dbReference type="OrthoDB" id="9762324at2"/>
<evidence type="ECO:0000256" key="5">
    <source>
        <dbReference type="PIRSR" id="PIRSR600917-52"/>
    </source>
</evidence>
<dbReference type="GO" id="GO:0004065">
    <property type="term" value="F:arylsulfatase activity"/>
    <property type="evidence" value="ECO:0007669"/>
    <property type="project" value="TreeGrafter"/>
</dbReference>
<dbReference type="InterPro" id="IPR024607">
    <property type="entry name" value="Sulfatase_CS"/>
</dbReference>
<dbReference type="PROSITE" id="PS00523">
    <property type="entry name" value="SULFATASE_1"/>
    <property type="match status" value="1"/>
</dbReference>
<protein>
    <submittedName>
        <fullName evidence="7">Sulfatase</fullName>
    </submittedName>
</protein>
<evidence type="ECO:0000313" key="7">
    <source>
        <dbReference type="EMBL" id="CRF34580.1"/>
    </source>
</evidence>
<organism evidence="7 8">
    <name type="scientific">Brachyspira suanatina</name>
    <dbReference type="NCBI Taxonomy" id="381802"/>
    <lineage>
        <taxon>Bacteria</taxon>
        <taxon>Pseudomonadati</taxon>
        <taxon>Spirochaetota</taxon>
        <taxon>Spirochaetia</taxon>
        <taxon>Brachyspirales</taxon>
        <taxon>Brachyspiraceae</taxon>
        <taxon>Brachyspira</taxon>
    </lineage>
</organism>
<sequence>MRKNNNNLKKGFCIGSSVLIAASAVSCSTENKNQSEKPNIVYIVLDDMGFGDLGCYGSSISTPNIDALAQNGIRYVNYFTSPLSSPSRASLLTGCEANKVGMGAVSQVDFGDLAPNMAGRIKPEHAPITHTLKANGYNTYAIGKWHLGPYDEFTPDGDKYHWPSGKGFDKNYNFIAGQANQFQPGGIIEGDEFIVPDTSDPDYHLSKDIVDRTLKYIDESKNEPFFAYVAFGAMHGPFNVAKKYIDKYKGKFDHGWDVEREKIFERQKELGIMPADAVLSERNDEVPSWDSLTDKEKAVAARHMETYAGFLEHTDEQIGYLVSEMKKRGVYDNTIFIIVSDNGANYNGGRNGSIMNHANENLYVHDLDTQYSLLDEFGSALYGTEYNKGWANVSNTPLRYFKTKTHYGGVKTFCIASWVNGIVDKGRISKDMIAVFDITPTMLDIIGAEPLSQVNGVKQEKMQGISFKESFESSNTMTNPRKEIALLMMLDRTYADGSGYIIVTNPKTQEWELYDINNDPTQINNLASSMPDKVKEMALKYETVRREFHDSENLLMDIVHKTSPETLTKRYGQLASDVLTSLKTGKAVSKDAEEYLRLYKFFSYVPEGAGYTGVGSVWYYPSTSKFRATNYTYKKEDGYFFSLSAARTGPVSHKINVDIEVPNNAKGVIYANGGLDGGYTLYINDNGNLVYEYNYLGERQKVISPEVMKAGKYNIVMDYKKDKVNSGVIDMIIDGNAVASSTVKMLPIMISYDYFSIGEDVGSKVSLDYKDDYVFNGKVDEVNIVLGDDLLK</sequence>